<dbReference type="RefSeq" id="WP_017807592.1">
    <property type="nucleotide sequence ID" value="NZ_PQVK01000082.1"/>
</dbReference>
<name>A0A377I676_AVIPA</name>
<accession>A0A377I676</accession>
<dbReference type="Proteomes" id="UP000254465">
    <property type="component" value="Unassembled WGS sequence"/>
</dbReference>
<sequence>MKKLDQRKIIQIAVGEFTTALCNDGTLWQFNASNQSWTRYPEIPQGITDSEYYQEALDSEIDSLSSKERQMGLNKDEREYLMEALKNLRELRGRMRIL</sequence>
<gene>
    <name evidence="1" type="ORF">NCTC11296_00139</name>
</gene>
<evidence type="ECO:0000313" key="1">
    <source>
        <dbReference type="EMBL" id="STO70259.1"/>
    </source>
</evidence>
<organism evidence="1 2">
    <name type="scientific">Avibacterium paragallinarum</name>
    <name type="common">Haemophilus gallinarum</name>
    <dbReference type="NCBI Taxonomy" id="728"/>
    <lineage>
        <taxon>Bacteria</taxon>
        <taxon>Pseudomonadati</taxon>
        <taxon>Pseudomonadota</taxon>
        <taxon>Gammaproteobacteria</taxon>
        <taxon>Pasteurellales</taxon>
        <taxon>Pasteurellaceae</taxon>
        <taxon>Avibacterium</taxon>
    </lineage>
</organism>
<proteinExistence type="predicted"/>
<dbReference type="AlphaFoldDB" id="A0A377I676"/>
<dbReference type="EMBL" id="UGHK01000001">
    <property type="protein sequence ID" value="STO70259.1"/>
    <property type="molecule type" value="Genomic_DNA"/>
</dbReference>
<protein>
    <submittedName>
        <fullName evidence="1">Uncharacterized protein</fullName>
    </submittedName>
</protein>
<evidence type="ECO:0000313" key="2">
    <source>
        <dbReference type="Proteomes" id="UP000254465"/>
    </source>
</evidence>
<reference evidence="1 2" key="1">
    <citation type="submission" date="2018-06" db="EMBL/GenBank/DDBJ databases">
        <authorList>
            <consortium name="Pathogen Informatics"/>
            <person name="Doyle S."/>
        </authorList>
    </citation>
    <scope>NUCLEOTIDE SEQUENCE [LARGE SCALE GENOMIC DNA]</scope>
    <source>
        <strain evidence="1 2">NCTC11296</strain>
    </source>
</reference>